<dbReference type="EMBL" id="CM001561">
    <property type="protein sequence ID" value="EJZ57913.1"/>
    <property type="molecule type" value="Genomic_DNA"/>
</dbReference>
<reference evidence="2 3" key="1">
    <citation type="submission" date="2012-08" db="EMBL/GenBank/DDBJ databases">
        <title>The genome of cave-isolated P. fluorescens strain R124 demonstrates phenotypic adaptation to the mineral environment.</title>
        <authorList>
            <person name="Barton M.D."/>
            <person name="Petronio M."/>
            <person name="Giarrizzo J.G."/>
            <person name="Bowling B.V."/>
            <person name="Barton H.A."/>
        </authorList>
    </citation>
    <scope>NUCLEOTIDE SEQUENCE [LARGE SCALE GENOMIC DNA]</scope>
    <source>
        <strain evidence="2 3">R124</strain>
    </source>
</reference>
<accession>A0A7U9CM80</accession>
<evidence type="ECO:0000256" key="1">
    <source>
        <dbReference type="SAM" id="Phobius"/>
    </source>
</evidence>
<proteinExistence type="predicted"/>
<name>A0A7U9CM80_PSEFL</name>
<dbReference type="Proteomes" id="UP000006045">
    <property type="component" value="Chromosome"/>
</dbReference>
<keyword evidence="1" id="KW-0812">Transmembrane</keyword>
<keyword evidence="1" id="KW-1133">Transmembrane helix</keyword>
<gene>
    <name evidence="2" type="ORF">I1A_002238</name>
</gene>
<keyword evidence="1" id="KW-0472">Membrane</keyword>
<dbReference type="AlphaFoldDB" id="A0A7U9CM80"/>
<organism evidence="2 3">
    <name type="scientific">Pseudomonas fluorescens R124</name>
    <dbReference type="NCBI Taxonomy" id="743713"/>
    <lineage>
        <taxon>Bacteria</taxon>
        <taxon>Pseudomonadati</taxon>
        <taxon>Pseudomonadota</taxon>
        <taxon>Gammaproteobacteria</taxon>
        <taxon>Pseudomonadales</taxon>
        <taxon>Pseudomonadaceae</taxon>
        <taxon>Pseudomonas</taxon>
    </lineage>
</organism>
<feature type="transmembrane region" description="Helical" evidence="1">
    <location>
        <begin position="91"/>
        <end position="122"/>
    </location>
</feature>
<evidence type="ECO:0000313" key="2">
    <source>
        <dbReference type="EMBL" id="EJZ57913.1"/>
    </source>
</evidence>
<evidence type="ECO:0000313" key="3">
    <source>
        <dbReference type="Proteomes" id="UP000006045"/>
    </source>
</evidence>
<sequence length="187" mass="21162">MVRHERFLMPAGEYQDRYWVRTAQGDLPLDLFNKHLPVKRGEEISVLYGCLPGGERKSAVCVFNHCEGRLTPLSEGKMLHEEFIHRIPVSLPYVACLATSAVAGAFFNWWGAPAGLVVYYLLKAESAKRKMLLVSGLDLHLEKLSKRYLRQASRGRIKRLLARNPRMTAPLDLKKQDSDSLAIARDA</sequence>
<protein>
    <submittedName>
        <fullName evidence="2">Uncharacterized protein</fullName>
    </submittedName>
</protein>